<accession>A0A8A4THJ2</accession>
<sequence>MDQCPCPLKVDDEGVVAQVANVDEGVGMVKERRVFLEFEEGRLQANPTVVNALLTAWLIVELDQLEYEKSVVSSLGDLTIEGQDVMNSSPIWVGDSNVSTVRT</sequence>
<evidence type="ECO:0000313" key="2">
    <source>
        <dbReference type="Proteomes" id="UP000663929"/>
    </source>
</evidence>
<gene>
    <name evidence="1" type="ORF">J3U87_22100</name>
</gene>
<dbReference type="AlphaFoldDB" id="A0A8A4THJ2"/>
<dbReference type="Proteomes" id="UP000663929">
    <property type="component" value="Chromosome"/>
</dbReference>
<dbReference type="EMBL" id="CP071793">
    <property type="protein sequence ID" value="QTD48281.1"/>
    <property type="molecule type" value="Genomic_DNA"/>
</dbReference>
<protein>
    <submittedName>
        <fullName evidence="1">Uncharacterized protein</fullName>
    </submittedName>
</protein>
<evidence type="ECO:0000313" key="1">
    <source>
        <dbReference type="EMBL" id="QTD48281.1"/>
    </source>
</evidence>
<keyword evidence="2" id="KW-1185">Reference proteome</keyword>
<organism evidence="1 2">
    <name type="scientific">Sulfidibacter corallicola</name>
    <dbReference type="NCBI Taxonomy" id="2818388"/>
    <lineage>
        <taxon>Bacteria</taxon>
        <taxon>Pseudomonadati</taxon>
        <taxon>Acidobacteriota</taxon>
        <taxon>Holophagae</taxon>
        <taxon>Acanthopleuribacterales</taxon>
        <taxon>Acanthopleuribacteraceae</taxon>
        <taxon>Sulfidibacter</taxon>
    </lineage>
</organism>
<dbReference type="KEGG" id="scor:J3U87_22100"/>
<reference evidence="1" key="1">
    <citation type="submission" date="2021-03" db="EMBL/GenBank/DDBJ databases">
        <title>Acanthopleuribacteraceae sp. M133.</title>
        <authorList>
            <person name="Wang G."/>
        </authorList>
    </citation>
    <scope>NUCLEOTIDE SEQUENCE</scope>
    <source>
        <strain evidence="1">M133</strain>
    </source>
</reference>
<proteinExistence type="predicted"/>
<dbReference type="RefSeq" id="WP_237377938.1">
    <property type="nucleotide sequence ID" value="NZ_CP071793.1"/>
</dbReference>
<name>A0A8A4THJ2_SULCO</name>